<keyword evidence="2" id="KW-1185">Reference proteome</keyword>
<dbReference type="InterPro" id="IPR021454">
    <property type="entry name" value="DUF3105"/>
</dbReference>
<dbReference type="Proteomes" id="UP000694300">
    <property type="component" value="Unassembled WGS sequence"/>
</dbReference>
<comment type="caution">
    <text evidence="1">The sequence shown here is derived from an EMBL/GenBank/DDBJ whole genome shotgun (WGS) entry which is preliminary data.</text>
</comment>
<evidence type="ECO:0000313" key="1">
    <source>
        <dbReference type="EMBL" id="MBW0126581.1"/>
    </source>
</evidence>
<protein>
    <submittedName>
        <fullName evidence="1">DUF3105 domain-containing protein</fullName>
    </submittedName>
</protein>
<dbReference type="RefSeq" id="WP_218595109.1">
    <property type="nucleotide sequence ID" value="NZ_JADQDE010000022.1"/>
</dbReference>
<dbReference type="Pfam" id="PF11303">
    <property type="entry name" value="DUF3105"/>
    <property type="match status" value="1"/>
</dbReference>
<reference evidence="1 2" key="1">
    <citation type="submission" date="2020-11" db="EMBL/GenBank/DDBJ databases">
        <title>Pseudonocardia abyssalis sp. nov. and Pseudonocardia oceani sp. nov., description and phylogenomic analysis of two novel actinomycetes isolated from the deep Southern Ocean.</title>
        <authorList>
            <person name="Parra J."/>
        </authorList>
    </citation>
    <scope>NUCLEOTIDE SEQUENCE [LARGE SCALE GENOMIC DNA]</scope>
    <source>
        <strain evidence="2">KRD185</strain>
    </source>
</reference>
<accession>A0ABS6U3J9</accession>
<name>A0ABS6U3J9_9PSEU</name>
<evidence type="ECO:0000313" key="2">
    <source>
        <dbReference type="Proteomes" id="UP000694300"/>
    </source>
</evidence>
<dbReference type="EMBL" id="JADQDF010000001">
    <property type="protein sequence ID" value="MBW0126581.1"/>
    <property type="molecule type" value="Genomic_DNA"/>
</dbReference>
<sequence length="170" mass="17457">MLLAAASFGSVAVTALVPSSAERDLAAFAPTADIPDPSTTIPGVAIVAGRPFVEDVSTTTPIQCDGVAYPQPVPDAVAAHALAHGAVSITYDPARTSPRTIAALTDRVTGSPYLLLSPAPGLPTAVSLEAWERQLALDTPDDPRFEQFIRALAENPNLAPEAGGECEAEG</sequence>
<proteinExistence type="predicted"/>
<gene>
    <name evidence="1" type="ORF">I4I82_02600</name>
</gene>
<organism evidence="1 2">
    <name type="scientific">Pseudonocardia oceani</name>
    <dbReference type="NCBI Taxonomy" id="2792013"/>
    <lineage>
        <taxon>Bacteria</taxon>
        <taxon>Bacillati</taxon>
        <taxon>Actinomycetota</taxon>
        <taxon>Actinomycetes</taxon>
        <taxon>Pseudonocardiales</taxon>
        <taxon>Pseudonocardiaceae</taxon>
        <taxon>Pseudonocardia</taxon>
    </lineage>
</organism>